<proteinExistence type="predicted"/>
<name>A0A7J6XNP5_TRYCR</name>
<feature type="region of interest" description="Disordered" evidence="1">
    <location>
        <begin position="301"/>
        <end position="395"/>
    </location>
</feature>
<dbReference type="EMBL" id="JABDHM010000298">
    <property type="protein sequence ID" value="KAF5215580.1"/>
    <property type="molecule type" value="Genomic_DNA"/>
</dbReference>
<reference evidence="2 3" key="1">
    <citation type="journal article" date="2019" name="Genome Biol. Evol.">
        <title>Nanopore Sequencing Significantly Improves Genome Assembly of the Protozoan Parasite Trypanosoma cruzi.</title>
        <authorList>
            <person name="Diaz-Viraque F."/>
            <person name="Pita S."/>
            <person name="Greif G."/>
            <person name="de Souza R.C.M."/>
            <person name="Iraola G."/>
            <person name="Robello C."/>
        </authorList>
    </citation>
    <scope>NUCLEOTIDE SEQUENCE [LARGE SCALE GENOMIC DNA]</scope>
    <source>
        <strain evidence="2 3">Berenice</strain>
    </source>
</reference>
<dbReference type="Proteomes" id="UP000583944">
    <property type="component" value="Unassembled WGS sequence"/>
</dbReference>
<accession>A0A7J6XNP5</accession>
<evidence type="ECO:0000313" key="2">
    <source>
        <dbReference type="EMBL" id="KAF5215580.1"/>
    </source>
</evidence>
<dbReference type="AlphaFoldDB" id="A0A7J6XNP5"/>
<feature type="region of interest" description="Disordered" evidence="1">
    <location>
        <begin position="191"/>
        <end position="264"/>
    </location>
</feature>
<organism evidence="2 3">
    <name type="scientific">Trypanosoma cruzi</name>
    <dbReference type="NCBI Taxonomy" id="5693"/>
    <lineage>
        <taxon>Eukaryota</taxon>
        <taxon>Discoba</taxon>
        <taxon>Euglenozoa</taxon>
        <taxon>Kinetoplastea</taxon>
        <taxon>Metakinetoplastina</taxon>
        <taxon>Trypanosomatida</taxon>
        <taxon>Trypanosomatidae</taxon>
        <taxon>Trypanosoma</taxon>
        <taxon>Schizotrypanum</taxon>
    </lineage>
</organism>
<feature type="region of interest" description="Disordered" evidence="1">
    <location>
        <begin position="51"/>
        <end position="123"/>
    </location>
</feature>
<feature type="region of interest" description="Disordered" evidence="1">
    <location>
        <begin position="1"/>
        <end position="32"/>
    </location>
</feature>
<feature type="compositionally biased region" description="Polar residues" evidence="1">
    <location>
        <begin position="1"/>
        <end position="25"/>
    </location>
</feature>
<feature type="compositionally biased region" description="Polar residues" evidence="1">
    <location>
        <begin position="349"/>
        <end position="375"/>
    </location>
</feature>
<gene>
    <name evidence="2" type="ORF">ECC02_011709</name>
</gene>
<sequence>MRATHRNNNWVGVVQQQSKNNNQRINPRRAPFLTPPQSLLLLFPLLRPSQARHAHSSTRPSSTGLGIVGPSHRTQPSCAPAAPQRTPPPPSPAAPCPPRPSQSLPCHRHAQHTQRHNVVPPLRPNHERNAQRVLAHVSHALQQHADQPHRHALHLVVLVVGADTPILSIHGLVLQEAAEGSHVCVEDPNARGAVGSHPRSVPRTSPLPPIAHTQGRCHGREREVRRTTHARMHTQQQRHPRRTARKIHAHRTHTTAGKKGWSASKNRAQSFTSLCPYKLAWRLTAGCGGLVFHTHSEARRTPSAPLRVHPAGRSRAPSHPRAIAMGSTNNRRRGPSVPLAGKKEKWRHVSSTASRATLNGTRQHKATVSTAQTETSRSEIPKRKKKKGVSHAEPTKLNNCSGRTFISCA</sequence>
<evidence type="ECO:0000256" key="1">
    <source>
        <dbReference type="SAM" id="MobiDB-lite"/>
    </source>
</evidence>
<protein>
    <submittedName>
        <fullName evidence="2">Uncharacterized protein</fullName>
    </submittedName>
</protein>
<evidence type="ECO:0000313" key="3">
    <source>
        <dbReference type="Proteomes" id="UP000583944"/>
    </source>
</evidence>
<feature type="compositionally biased region" description="Basic residues" evidence="1">
    <location>
        <begin position="227"/>
        <end position="253"/>
    </location>
</feature>
<dbReference type="VEuPathDB" id="TriTrypDB:ECC02_011709"/>
<comment type="caution">
    <text evidence="2">The sequence shown here is derived from an EMBL/GenBank/DDBJ whole genome shotgun (WGS) entry which is preliminary data.</text>
</comment>
<feature type="compositionally biased region" description="Basic residues" evidence="1">
    <location>
        <begin position="106"/>
        <end position="115"/>
    </location>
</feature>
<feature type="compositionally biased region" description="Pro residues" evidence="1">
    <location>
        <begin position="85"/>
        <end position="100"/>
    </location>
</feature>